<dbReference type="SUPFAM" id="SSF48452">
    <property type="entry name" value="TPR-like"/>
    <property type="match status" value="1"/>
</dbReference>
<dbReference type="SUPFAM" id="SSF52540">
    <property type="entry name" value="P-loop containing nucleoside triphosphate hydrolases"/>
    <property type="match status" value="1"/>
</dbReference>
<name>A0AAD6Z9Z1_9AGAR</name>
<dbReference type="PANTHER" id="PTHR47691:SF3">
    <property type="entry name" value="HTH-TYPE TRANSCRIPTIONAL REGULATOR RV0890C-RELATED"/>
    <property type="match status" value="1"/>
</dbReference>
<feature type="domain" description="Novel STAND NTPase 1" evidence="1">
    <location>
        <begin position="211"/>
        <end position="351"/>
    </location>
</feature>
<dbReference type="InterPro" id="IPR036537">
    <property type="entry name" value="Adaptor_Cbl_N_dom_sf"/>
</dbReference>
<dbReference type="PANTHER" id="PTHR47691">
    <property type="entry name" value="REGULATOR-RELATED"/>
    <property type="match status" value="1"/>
</dbReference>
<comment type="caution">
    <text evidence="2">The sequence shown here is derived from an EMBL/GenBank/DDBJ whole genome shotgun (WGS) entry which is preliminary data.</text>
</comment>
<protein>
    <recommendedName>
        <fullName evidence="1">Novel STAND NTPase 1 domain-containing protein</fullName>
    </recommendedName>
</protein>
<dbReference type="Gene3D" id="1.25.40.10">
    <property type="entry name" value="Tetratricopeptide repeat domain"/>
    <property type="match status" value="2"/>
</dbReference>
<dbReference type="EMBL" id="JARIHO010000068">
    <property type="protein sequence ID" value="KAJ7314244.1"/>
    <property type="molecule type" value="Genomic_DNA"/>
</dbReference>
<proteinExistence type="predicted"/>
<dbReference type="InterPro" id="IPR049052">
    <property type="entry name" value="nSTAND1"/>
</dbReference>
<evidence type="ECO:0000259" key="1">
    <source>
        <dbReference type="Pfam" id="PF20703"/>
    </source>
</evidence>
<dbReference type="InterPro" id="IPR059179">
    <property type="entry name" value="MLKL-like_MCAfunc"/>
</dbReference>
<dbReference type="AlphaFoldDB" id="A0AAD6Z9Z1"/>
<accession>A0AAD6Z9Z1</accession>
<reference evidence="2" key="1">
    <citation type="submission" date="2023-03" db="EMBL/GenBank/DDBJ databases">
        <title>Massive genome expansion in bonnet fungi (Mycena s.s.) driven by repeated elements and novel gene families across ecological guilds.</title>
        <authorList>
            <consortium name="Lawrence Berkeley National Laboratory"/>
            <person name="Harder C.B."/>
            <person name="Miyauchi S."/>
            <person name="Viragh M."/>
            <person name="Kuo A."/>
            <person name="Thoen E."/>
            <person name="Andreopoulos B."/>
            <person name="Lu D."/>
            <person name="Skrede I."/>
            <person name="Drula E."/>
            <person name="Henrissat B."/>
            <person name="Morin E."/>
            <person name="Kohler A."/>
            <person name="Barry K."/>
            <person name="LaButti K."/>
            <person name="Morin E."/>
            <person name="Salamov A."/>
            <person name="Lipzen A."/>
            <person name="Mereny Z."/>
            <person name="Hegedus B."/>
            <person name="Baldrian P."/>
            <person name="Stursova M."/>
            <person name="Weitz H."/>
            <person name="Taylor A."/>
            <person name="Grigoriev I.V."/>
            <person name="Nagy L.G."/>
            <person name="Martin F."/>
            <person name="Kauserud H."/>
        </authorList>
    </citation>
    <scope>NUCLEOTIDE SEQUENCE</scope>
    <source>
        <strain evidence="2">CBHHK002</strain>
    </source>
</reference>
<dbReference type="Proteomes" id="UP001218218">
    <property type="component" value="Unassembled WGS sequence"/>
</dbReference>
<sequence length="1087" mass="122081">MPPQFSATQVRLNNITTCLAVTAHTLETLATSLKTPFLQAISNTTHSLLKNIQTVKQNKNRCTELIEQTYELLDALLVVYIMSDTGGDLSPSVLNQIGKFTETLHKIHTFVETQQRTSKIQKLFRLGEISTLLKDCKMGLQQGLDFFQIKTIPNMRDMANMQKDAQKRHEEVLNMIESLSDTTSSDKASSISMIYSGSHNSSASVSMLPSEPKIFHGRESELSHIIQFFTKESPRIAVLGTGGMGKTTLARAVIHHPKIATRYEQHRFFVACDSATSKIELAALVGTHLGLKPGRDITRAVFHHFNVTPPSLLILDNLETLWEPTESRGDIEEFLSLLTDVNHLALMITMRGTERPAQVQWTRPFLLPLKSLDQAAARQTFIDIAEDRHNPDEVDKILSLTDNMPLAIDLIAHVVDLEGCPNVLSRWNREKTSLISDGYDKRSNLELSILVSLSSPRLKSVPHSQDLLSLLSILPDGLSHVELVQSKLPIDDILGCQAALIRTALAYRDEQKRLKALVPIREYVHKIQPPGDHLVRPLLKHFQKLVEFYAEYGGTQSGSGTVTRIASNLANVQNILHHRLQQGDPDLVDNIYCACHLNEFSRYIGHGTIPWIAQLHNIFPQPHDHRLETYFTTELLRSKDSLLISNLDRLVSQALEHLEQFDDPDVKCRFYHGIAVHCHEMKHDAPAAINFYQTAIHLAISTGNTKRLTQGLWELAWIVFLRGDYSAAQAHAFEAQRLARISAYLYEEAQAVRVEAICWSSLGNYKHSIFLCNRARDLVHLCGMSGGALEHHIMGSQAQVHKFKSEYIDARNIYIRILQETPVDQDPHIHAFASLFIAEIDVCMGTPKEDVQKNIDTAKSILKTHRFIVICDCIQADLDLKEGDLLSAQLVFCKSLKTVLGRDSQLETYCLERLGDSSQWNTSPYRISWTTIFLAHSLKLQEKLGIHKALQFLGDIFFAGNDEATALSLFTVALEGFTEMDVHCSRAECMLRLGDISQGHGDLLTAVEHWETARPLFELSSQAKQAELIEKRLASVSEHVLEQHKIDLARLAELNVPSATMEDWDVGDLEDLEVGLNEVEGFALVAV</sequence>
<dbReference type="Gene3D" id="1.20.930.20">
    <property type="entry name" value="Adaptor protein Cbl, N-terminal domain"/>
    <property type="match status" value="1"/>
</dbReference>
<dbReference type="Pfam" id="PF20703">
    <property type="entry name" value="nSTAND1"/>
    <property type="match status" value="1"/>
</dbReference>
<evidence type="ECO:0000313" key="2">
    <source>
        <dbReference type="EMBL" id="KAJ7314244.1"/>
    </source>
</evidence>
<gene>
    <name evidence="2" type="ORF">DFH08DRAFT_821601</name>
</gene>
<organism evidence="2 3">
    <name type="scientific">Mycena albidolilacea</name>
    <dbReference type="NCBI Taxonomy" id="1033008"/>
    <lineage>
        <taxon>Eukaryota</taxon>
        <taxon>Fungi</taxon>
        <taxon>Dikarya</taxon>
        <taxon>Basidiomycota</taxon>
        <taxon>Agaricomycotina</taxon>
        <taxon>Agaricomycetes</taxon>
        <taxon>Agaricomycetidae</taxon>
        <taxon>Agaricales</taxon>
        <taxon>Marasmiineae</taxon>
        <taxon>Mycenaceae</taxon>
        <taxon>Mycena</taxon>
    </lineage>
</organism>
<keyword evidence="3" id="KW-1185">Reference proteome</keyword>
<dbReference type="InterPro" id="IPR011990">
    <property type="entry name" value="TPR-like_helical_dom_sf"/>
</dbReference>
<dbReference type="GO" id="GO:0007166">
    <property type="term" value="P:cell surface receptor signaling pathway"/>
    <property type="evidence" value="ECO:0007669"/>
    <property type="project" value="InterPro"/>
</dbReference>
<evidence type="ECO:0000313" key="3">
    <source>
        <dbReference type="Proteomes" id="UP001218218"/>
    </source>
</evidence>
<dbReference type="CDD" id="cd21037">
    <property type="entry name" value="MLKL_NTD"/>
    <property type="match status" value="1"/>
</dbReference>
<dbReference type="InterPro" id="IPR027417">
    <property type="entry name" value="P-loop_NTPase"/>
</dbReference>
<dbReference type="Gene3D" id="3.40.50.300">
    <property type="entry name" value="P-loop containing nucleotide triphosphate hydrolases"/>
    <property type="match status" value="1"/>
</dbReference>